<accession>A0A744CC04</accession>
<dbReference type="GO" id="GO:0004530">
    <property type="term" value="F:deoxyribonuclease I activity"/>
    <property type="evidence" value="ECO:0007669"/>
    <property type="project" value="InterPro"/>
</dbReference>
<dbReference type="InterPro" id="IPR024973">
    <property type="entry name" value="ESPR"/>
</dbReference>
<sequence>MNRNLYRIVFNRAQGLFQVVPEIARRDGPGAGVGGNAAGSRFFATFRPLRFAVALALGQAVIVPLANAQVVADPGAPGNQRPTVLEAPNGAPLVNIQTPSAASVSRNTYSQFDVGPQGAILNNSRTNTQTQLGGWVQGNPWLARGTARVILNEVNSSDPSRLNGYIEVAGDRAQLVIANPAGISCDGCGFINADRATITTGRPVINGGSLEEYRVQGGAIRVNGQGMDASATNYTDLIARSVEANAGIWAQQLRITAGSNDVSADHTKVQKTAARGDVPAFALDVGALGGMYSQKIVLVGTEHGVGVRNAGTIGAQAGQLVVTADGRLENAGSMQAGTDTRIDASGGVANAGTLSAGRELVVNTPEDIDNRRGTLNAGRIEANAGLLKNLDGTIGQTGTQELALHALNVNNRKDGRIGLAADTGASPGSGGNGTGTGTGTGTGSGEGADGTTPGDSNRGGDEPSGSVVASLPRGVLNITTTIDNDGGRIMAGGHIDLTASDGLDNDGGHLGVRHLDVSGGDLSNRGGEIRVAADARIATILLNNDAGLMQLDGPVTLSAQNLSNRAGTFRHSDRSDTHIRIKGQLDNSDGTLASNAGRLTLDAGQLLNTAGQIAHSGDAGLMVNAGTFRGAGGGIATIGSATLQLGYGDHRNATLSARQIDLAAQSFDNRSGRIIATGNETSRLDVTGTLDNSDSGAIASNGDLRINTTTLDNASGSILHAGDGHLNIDAGTLRGRNGSIAGNGELTLKGDATDLDGATTQARQVRIDTGSLSNAGGAITATGDGALNVRARERIDNTSGTIASNDSLDLHTGTLVNQDGRLQAAGSGDSQIVVKGQFDNRRGNVITSGDATLQAGGLNNQGGVIAATEQAALAVDIDGSLDNSTRGLLAADGNLSVSASILDNRQGAIRHAGSGSAKIAAADLQGAGGGIASNGALDISGDHTDLSGGNTSGGRIRISTGRLFNAGGKLIASGDDLLTIRATESVDNTAGTVAGNGALVLRTGSLVNRDGTVQMAGTADTRIDVADFLDNTGGTLVTAGATAIRAGELINQRGRVQAAGDAGLEVDVAGNLDNNESGLMASAGNTDIRAGMLDNRYGTVSAAGLLTANIQQMLDNRNGRFVSAGDLGIRAATLDNRDGGLAVSTDGNLSVDTRGYIGNAGGTLQGAGDVSLASGGLGNAGGTVIGASVAVDTRMALLDNAGGTIASTDGTLGIDSGALNNARGLLQSRQGMRVDTHGQTLINTDAGAAGGILSGGTLALSGGNLNNRGGIVHSQGDLIVRTGDIENAVGQLGSSADADIDATSLGNAGGTVQAGNDLKVLLSGAANNNGGLMVSGNGLTLNAAQIFNRDTQSVNASQPLGLQGDRVVLIAGHTDNTTGTIAADNLISIRGPDAAGLLDNTHGNISSGGGIDVTVSRVHNSQGTLIAGETLDLTADSLGGDGSLLSGGDLSLSLQQDFASLREITASRHAVIRTAGLLTNDGVIRAGDLEVHGADVNNNVSGEMSGVLTKVAAGNTLTNRGLIDGSQTRIDAGTLDNVGSGRLYGDHLAIRAGTVNNREEDGPAAVIAARQRLDIGASLINNREKALIFSAGSGSDALNIGGTLDANHHAAARAGLILNDSATIESLGGLTVDASRLLNRNLHFNTELAKISGPTRLQYIQPEGDAEKHDAGEYRLEHWSHARRLRHRETGAKIRNWTQYDVSQTEYETQVTESAPALIRAGGNMTLRGDELVNDRSRIIAGGVLQGDLDRINNVAAPGEHRIRQSGTSQYTYSKWRGGRRRYHQRKWDSKIAYAPADMVNTIELGVSSVVQNAAAGGSGFAVADRQNHQVDATVGGGVRVTGGIAPGQITEVRAEADRIHGPGAVTGTYVTDNNGPARLPGQEVTTVNGGTPEIIRTVQVGTDVPVNSLFHISPDAGGYLVETDPRFTDYRSWLSSDYMLSQLGYDPATVHKRLGDGFYEQQLVRDQIGQLTGRRFLDGYADDEAQYRALLEAGVTYAKAWGLRPGVALSAAQMAQLTSDIVWLVERDVTLADGSTTRALVPQIYVRVKPGDLDGNGTLLAASAIDLDLKGDLINTGTIAGRAVVRFTGENLRNIGGRITGDAVALNARTDIDNIGGTLDAGSALQLMAGRDLNVTSTTHSDARQAGRSDFSRTSLDRVAGLYVTNPGGILLASAGRDASLTAARIINSGKDGQTAVAAGRDLTLGAVRIAEQENNVRNVSNYLRQGYEQDVGSSISAAGDVRLQAGHDLTALAANVTSEHGALTALAQGDVNLLAGEAHNNWAEGRQHTSRSLLGSGRRTTRDSLEETRAVASTFSGNTVAVRGRNVTVTGSNVVSDAGTVIMAHNNLTLQAATETSRESHFKETRKSGFLYNGGAAFTIGNQMQSGDRRDVSTRAAAATVGSTVGDVTLVAGNHYQQTGSHVLAPQGDIDIHAKKVNIVEARETGRSVEQSKFRQSGLTVALSAPVLSAIETAGQMKRAASQTTDGRMQALAAATTGLAAKNAYDAVQADPKAAGGVNISVTVGATRSDSKSTTTTDTAAGSTVAAGGEVRISAAGDRDSDLTVRGSDISAGGDAILKADGDINLLAARNTVKTDRSNSNSSAGVGVAISVGQGGAAMGVTASASVGKGKGEGRDVTWTNSHVTAGERLTLESGGDTRLRGAVAGGRQVVADVGGNLSIESLQDTSFFKSKDTSAGGSVTVGAGFSGSVNLSQQKIHSDYASVTEQSRIEAGDGGFRIKVRGNTDLRGAAITSSEQAVRDGLNTLTTGTLTTSDISNHAEYSASSVSVGGGYSTGNGDRKESGPGGGVGTNQQGQAATGGQVPGSTLPALSNFSASLPVAMAASGNSTSTTRSGISGASVTITDEPAQQALSGRSVDEMMAELNRDVFTGQDGSNALRPIFNEREIRAGFEIVGALTRETGTLLNNMAKKADVRVSEAKAAEAMADDPGNGLSDAQRQALRDQAAASYAEARDIDANWGAGGTYRQIAAALTAAAGGNVTGTTSQFAQNMLVNYVQQQGAGYIGKLVANGTLTEGSALHAAMHAIVACAGAAASSQSCGSAALGASASSLLTGLFGETTPDEKATEREAKRNLIVSIVTGIGAAGGVDAAPASTAAITAVDNNWLATQQIVQMNKELAAADGMLEYLKIQGKWAYISGKQDVLTTAGIGKGLALAGWDDVQGLAAFLSDPRTGLKGLKDLINDPEVRQQFSDSLYAEFEVKINRMHDALESGGSERALQLGEDLGNLVWQVGTVVTGVGTAAKAGVALAKAGIKVSSRTLDVMKLGAQLLKAEGKGLGGTVSISEIGMQWGKGIERQGKPFEAFVQAKLPPGTDDLNMIKSNFSTFDHLTPDGIAISTKTLDTTAKTYQQPAAITRKLNNYVDDMVKFTRDGVENNIISSSSFTGREMHLAVPASTTSEQFSAIARTIEYAKQFGINVVVTKVR</sequence>
<dbReference type="Pfam" id="PF21111">
    <property type="entry name" value="CDI_toxin_EC869_like"/>
    <property type="match status" value="1"/>
</dbReference>
<dbReference type="NCBIfam" id="TIGR01901">
    <property type="entry name" value="adhes_NPXG"/>
    <property type="match status" value="1"/>
</dbReference>
<dbReference type="Pfam" id="PF05594">
    <property type="entry name" value="Fil_haemagg"/>
    <property type="match status" value="14"/>
</dbReference>
<dbReference type="InterPro" id="IPR033799">
    <property type="entry name" value="CdiA_EC869-like"/>
</dbReference>
<feature type="region of interest" description="Disordered" evidence="2">
    <location>
        <begin position="418"/>
        <end position="469"/>
    </location>
</feature>
<dbReference type="SUPFAM" id="SSF51126">
    <property type="entry name" value="Pectin lyase-like"/>
    <property type="match status" value="1"/>
</dbReference>
<dbReference type="InterPro" id="IPR011050">
    <property type="entry name" value="Pectin_lyase_fold/virulence"/>
</dbReference>
<evidence type="ECO:0000313" key="4">
    <source>
        <dbReference type="EMBL" id="HAF2412847.1"/>
    </source>
</evidence>
<dbReference type="InterPro" id="IPR025157">
    <property type="entry name" value="Hemagglutinin_rpt"/>
</dbReference>
<dbReference type="CDD" id="cd13444">
    <property type="entry name" value="CDI_toxin_EC869_like"/>
    <property type="match status" value="1"/>
</dbReference>
<evidence type="ECO:0000256" key="2">
    <source>
        <dbReference type="SAM" id="MobiDB-lite"/>
    </source>
</evidence>
<evidence type="ECO:0000256" key="1">
    <source>
        <dbReference type="ARBA" id="ARBA00022656"/>
    </source>
</evidence>
<dbReference type="Pfam" id="PF13332">
    <property type="entry name" value="Fil_haemagg_2"/>
    <property type="match status" value="2"/>
</dbReference>
<dbReference type="InterPro" id="IPR008619">
    <property type="entry name" value="Filamentous_hemagglutn_rpt"/>
</dbReference>
<dbReference type="NCBIfam" id="TIGR01731">
    <property type="entry name" value="fil_hemag_20aa"/>
    <property type="match status" value="34"/>
</dbReference>
<organism evidence="4">
    <name type="scientific">Salmonella enterica</name>
    <name type="common">Salmonella choleraesuis</name>
    <dbReference type="NCBI Taxonomy" id="28901"/>
    <lineage>
        <taxon>Bacteria</taxon>
        <taxon>Pseudomonadati</taxon>
        <taxon>Pseudomonadota</taxon>
        <taxon>Gammaproteobacteria</taxon>
        <taxon>Enterobacterales</taxon>
        <taxon>Enterobacteriaceae</taxon>
        <taxon>Salmonella</taxon>
    </lineage>
</organism>
<protein>
    <submittedName>
        <fullName evidence="4">Filamentous hemagglutinin N-terminal domain-containing protein</fullName>
    </submittedName>
</protein>
<name>A0A744CC04_SALER</name>
<dbReference type="InterPro" id="IPR012334">
    <property type="entry name" value="Pectin_lyas_fold"/>
</dbReference>
<dbReference type="EMBL" id="DAAUQJ010000006">
    <property type="protein sequence ID" value="HAF2412847.1"/>
    <property type="molecule type" value="Genomic_DNA"/>
</dbReference>
<dbReference type="SMART" id="SM00912">
    <property type="entry name" value="Haemagg_act"/>
    <property type="match status" value="1"/>
</dbReference>
<dbReference type="Pfam" id="PF13018">
    <property type="entry name" value="ESPR"/>
    <property type="match status" value="1"/>
</dbReference>
<feature type="compositionally biased region" description="Low complexity" evidence="2">
    <location>
        <begin position="2813"/>
        <end position="2827"/>
    </location>
</feature>
<proteinExistence type="predicted"/>
<dbReference type="Gene3D" id="2.160.20.10">
    <property type="entry name" value="Single-stranded right-handed beta-helix, Pectin lyase-like"/>
    <property type="match status" value="1"/>
</dbReference>
<gene>
    <name evidence="4" type="ORF">G8N70_003185</name>
</gene>
<dbReference type="Pfam" id="PF05860">
    <property type="entry name" value="TPS"/>
    <property type="match status" value="1"/>
</dbReference>
<reference evidence="4" key="2">
    <citation type="submission" date="2020-02" db="EMBL/GenBank/DDBJ databases">
        <authorList>
            <consortium name="NCBI Pathogen Detection Project"/>
        </authorList>
    </citation>
    <scope>NUCLEOTIDE SEQUENCE</scope>
    <source>
        <strain evidence="4">MA.CCC_P4</strain>
    </source>
</reference>
<dbReference type="InterPro" id="IPR008638">
    <property type="entry name" value="FhaB/CdiA-like_TPS"/>
</dbReference>
<feature type="domain" description="Filamentous haemagglutinin FhaB/tRNA nuclease CdiA-like TPS" evidence="3">
    <location>
        <begin position="88"/>
        <end position="208"/>
    </location>
</feature>
<dbReference type="InterPro" id="IPR010069">
    <property type="entry name" value="CdiA_FHA1_rpt"/>
</dbReference>
<feature type="compositionally biased region" description="Gly residues" evidence="2">
    <location>
        <begin position="427"/>
        <end position="448"/>
    </location>
</feature>
<feature type="region of interest" description="Disordered" evidence="2">
    <location>
        <begin position="2784"/>
        <end position="2830"/>
    </location>
</feature>
<keyword evidence="1" id="KW-0800">Toxin</keyword>
<reference evidence="4" key="1">
    <citation type="journal article" date="2018" name="Genome Biol.">
        <title>SKESA: strategic k-mer extension for scrupulous assemblies.</title>
        <authorList>
            <person name="Souvorov A."/>
            <person name="Agarwala R."/>
            <person name="Lipman D.J."/>
        </authorList>
    </citation>
    <scope>NUCLEOTIDE SEQUENCE</scope>
    <source>
        <strain evidence="4">MA.CCC_P4</strain>
    </source>
</reference>
<comment type="caution">
    <text evidence="4">The sequence shown here is derived from an EMBL/GenBank/DDBJ whole genome shotgun (WGS) entry which is preliminary data.</text>
</comment>
<evidence type="ECO:0000259" key="3">
    <source>
        <dbReference type="SMART" id="SM00912"/>
    </source>
</evidence>
<dbReference type="GO" id="GO:0090729">
    <property type="term" value="F:toxin activity"/>
    <property type="evidence" value="ECO:0007669"/>
    <property type="project" value="UniProtKB-KW"/>
</dbReference>
<dbReference type="Gene3D" id="3.40.1350.110">
    <property type="match status" value="1"/>
</dbReference>